<gene>
    <name evidence="1" type="ORF">HAX54_006742</name>
</gene>
<dbReference type="EMBL" id="JACEIK010001343">
    <property type="protein sequence ID" value="MCD7468487.1"/>
    <property type="molecule type" value="Genomic_DNA"/>
</dbReference>
<sequence length="163" mass="18274">MFALSLGILMGRNQHVIEHGGNKVFSEPRCVQWHQGMSPVWQVRDKILSVARQLDEDLKMCGMKSAAEVGRLTRKEHDGKVGKLGVKIGRLAPKAVLACTRVWHMAQDMIEWAKCTCVMVPHVGRCWHTKIISMLPAFMGKEGLCILSVEGNIVRAESKKDLR</sequence>
<evidence type="ECO:0000313" key="2">
    <source>
        <dbReference type="Proteomes" id="UP000823775"/>
    </source>
</evidence>
<protein>
    <submittedName>
        <fullName evidence="1">Uncharacterized protein</fullName>
    </submittedName>
</protein>
<keyword evidence="2" id="KW-1185">Reference proteome</keyword>
<comment type="caution">
    <text evidence="1">The sequence shown here is derived from an EMBL/GenBank/DDBJ whole genome shotgun (WGS) entry which is preliminary data.</text>
</comment>
<proteinExistence type="predicted"/>
<evidence type="ECO:0000313" key="1">
    <source>
        <dbReference type="EMBL" id="MCD7468487.1"/>
    </source>
</evidence>
<name>A0ABS8TAQ0_DATST</name>
<accession>A0ABS8TAQ0</accession>
<reference evidence="1 2" key="1">
    <citation type="journal article" date="2021" name="BMC Genomics">
        <title>Datura genome reveals duplications of psychoactive alkaloid biosynthetic genes and high mutation rate following tissue culture.</title>
        <authorList>
            <person name="Rajewski A."/>
            <person name="Carter-House D."/>
            <person name="Stajich J."/>
            <person name="Litt A."/>
        </authorList>
    </citation>
    <scope>NUCLEOTIDE SEQUENCE [LARGE SCALE GENOMIC DNA]</scope>
    <source>
        <strain evidence="1">AR-01</strain>
    </source>
</reference>
<dbReference type="Proteomes" id="UP000823775">
    <property type="component" value="Unassembled WGS sequence"/>
</dbReference>
<organism evidence="1 2">
    <name type="scientific">Datura stramonium</name>
    <name type="common">Jimsonweed</name>
    <name type="synonym">Common thornapple</name>
    <dbReference type="NCBI Taxonomy" id="4076"/>
    <lineage>
        <taxon>Eukaryota</taxon>
        <taxon>Viridiplantae</taxon>
        <taxon>Streptophyta</taxon>
        <taxon>Embryophyta</taxon>
        <taxon>Tracheophyta</taxon>
        <taxon>Spermatophyta</taxon>
        <taxon>Magnoliopsida</taxon>
        <taxon>eudicotyledons</taxon>
        <taxon>Gunneridae</taxon>
        <taxon>Pentapetalae</taxon>
        <taxon>asterids</taxon>
        <taxon>lamiids</taxon>
        <taxon>Solanales</taxon>
        <taxon>Solanaceae</taxon>
        <taxon>Solanoideae</taxon>
        <taxon>Datureae</taxon>
        <taxon>Datura</taxon>
    </lineage>
</organism>